<evidence type="ECO:0000256" key="2">
    <source>
        <dbReference type="ARBA" id="ARBA00022730"/>
    </source>
</evidence>
<dbReference type="InterPro" id="IPR035980">
    <property type="entry name" value="Ribosomal_bS6_sf"/>
</dbReference>
<evidence type="ECO:0000313" key="9">
    <source>
        <dbReference type="Proteomes" id="UP000034785"/>
    </source>
</evidence>
<dbReference type="AlphaFoldDB" id="A0A0G1BCI1"/>
<dbReference type="GO" id="GO:0005840">
    <property type="term" value="C:ribosome"/>
    <property type="evidence" value="ECO:0007669"/>
    <property type="project" value="UniProtKB-KW"/>
</dbReference>
<evidence type="ECO:0000256" key="4">
    <source>
        <dbReference type="ARBA" id="ARBA00022980"/>
    </source>
</evidence>
<organism evidence="8 9">
    <name type="scientific">Candidatus Daviesbacteria bacterium GW2011_GWA2_42_7</name>
    <dbReference type="NCBI Taxonomy" id="1618425"/>
    <lineage>
        <taxon>Bacteria</taxon>
        <taxon>Candidatus Daviesiibacteriota</taxon>
    </lineage>
</organism>
<dbReference type="Gene3D" id="3.30.70.60">
    <property type="match status" value="1"/>
</dbReference>
<keyword evidence="2 7" id="KW-0699">rRNA-binding</keyword>
<evidence type="ECO:0000256" key="7">
    <source>
        <dbReference type="HAMAP-Rule" id="MF_00360"/>
    </source>
</evidence>
<evidence type="ECO:0000256" key="3">
    <source>
        <dbReference type="ARBA" id="ARBA00022884"/>
    </source>
</evidence>
<dbReference type="InterPro" id="IPR014717">
    <property type="entry name" value="Transl_elong_EF1B/ribsomal_bS6"/>
</dbReference>
<protein>
    <recommendedName>
        <fullName evidence="6 7">Small ribosomal subunit protein bS6</fullName>
    </recommendedName>
</protein>
<dbReference type="Proteomes" id="UP000034785">
    <property type="component" value="Unassembled WGS sequence"/>
</dbReference>
<dbReference type="EMBL" id="LCEJ01000007">
    <property type="protein sequence ID" value="KKS71007.1"/>
    <property type="molecule type" value="Genomic_DNA"/>
</dbReference>
<keyword evidence="4 7" id="KW-0689">Ribosomal protein</keyword>
<dbReference type="HAMAP" id="MF_00360">
    <property type="entry name" value="Ribosomal_bS6"/>
    <property type="match status" value="1"/>
</dbReference>
<dbReference type="GO" id="GO:0019843">
    <property type="term" value="F:rRNA binding"/>
    <property type="evidence" value="ECO:0007669"/>
    <property type="project" value="UniProtKB-UniRule"/>
</dbReference>
<dbReference type="InterPro" id="IPR020815">
    <property type="entry name" value="Ribosomal_bS6_CS"/>
</dbReference>
<reference evidence="8 9" key="1">
    <citation type="journal article" date="2015" name="Nature">
        <title>rRNA introns, odd ribosomes, and small enigmatic genomes across a large radiation of phyla.</title>
        <authorList>
            <person name="Brown C.T."/>
            <person name="Hug L.A."/>
            <person name="Thomas B.C."/>
            <person name="Sharon I."/>
            <person name="Castelle C.J."/>
            <person name="Singh A."/>
            <person name="Wilkins M.J."/>
            <person name="Williams K.H."/>
            <person name="Banfield J.F."/>
        </authorList>
    </citation>
    <scope>NUCLEOTIDE SEQUENCE [LARGE SCALE GENOMIC DNA]</scope>
</reference>
<dbReference type="CDD" id="cd00473">
    <property type="entry name" value="bS6"/>
    <property type="match status" value="1"/>
</dbReference>
<accession>A0A0G1BCI1</accession>
<sequence>MKLVQFLIVNSYALTLVLKTDLDEKVRKELLESVTKKFEKIGKTDSAKASTVKEDLWGARDLAYPIKHQTKGWYAHYLFDADPQVAASLDKTLKIEEDILRYLLVRV</sequence>
<keyword evidence="5 7" id="KW-0687">Ribonucleoprotein</keyword>
<dbReference type="NCBIfam" id="TIGR00166">
    <property type="entry name" value="S6"/>
    <property type="match status" value="1"/>
</dbReference>
<dbReference type="GO" id="GO:0003735">
    <property type="term" value="F:structural constituent of ribosome"/>
    <property type="evidence" value="ECO:0007669"/>
    <property type="project" value="InterPro"/>
</dbReference>
<evidence type="ECO:0000256" key="1">
    <source>
        <dbReference type="ARBA" id="ARBA00009512"/>
    </source>
</evidence>
<keyword evidence="3 7" id="KW-0694">RNA-binding</keyword>
<evidence type="ECO:0000313" key="8">
    <source>
        <dbReference type="EMBL" id="KKS71007.1"/>
    </source>
</evidence>
<name>A0A0G1BCI1_9BACT</name>
<evidence type="ECO:0000256" key="6">
    <source>
        <dbReference type="ARBA" id="ARBA00035294"/>
    </source>
</evidence>
<evidence type="ECO:0000256" key="5">
    <source>
        <dbReference type="ARBA" id="ARBA00023274"/>
    </source>
</evidence>
<dbReference type="PROSITE" id="PS01048">
    <property type="entry name" value="RIBOSOMAL_S6"/>
    <property type="match status" value="1"/>
</dbReference>
<comment type="caution">
    <text evidence="8">The sequence shown here is derived from an EMBL/GenBank/DDBJ whole genome shotgun (WGS) entry which is preliminary data.</text>
</comment>
<comment type="similarity">
    <text evidence="1 7">Belongs to the bacterial ribosomal protein bS6 family.</text>
</comment>
<proteinExistence type="inferred from homology"/>
<dbReference type="InterPro" id="IPR020814">
    <property type="entry name" value="Ribosomal_S6_plastid/chlpt"/>
</dbReference>
<gene>
    <name evidence="7" type="primary">rpsF</name>
    <name evidence="8" type="ORF">UV41_C0007G0007</name>
</gene>
<dbReference type="InterPro" id="IPR000529">
    <property type="entry name" value="Ribosomal_bS6"/>
</dbReference>
<dbReference type="GO" id="GO:1990904">
    <property type="term" value="C:ribonucleoprotein complex"/>
    <property type="evidence" value="ECO:0007669"/>
    <property type="project" value="UniProtKB-KW"/>
</dbReference>
<dbReference type="Pfam" id="PF01250">
    <property type="entry name" value="Ribosomal_S6"/>
    <property type="match status" value="1"/>
</dbReference>
<dbReference type="SUPFAM" id="SSF54995">
    <property type="entry name" value="Ribosomal protein S6"/>
    <property type="match status" value="1"/>
</dbReference>
<dbReference type="GO" id="GO:0006412">
    <property type="term" value="P:translation"/>
    <property type="evidence" value="ECO:0007669"/>
    <property type="project" value="UniProtKB-UniRule"/>
</dbReference>
<comment type="function">
    <text evidence="7">Binds together with bS18 to 16S ribosomal RNA.</text>
</comment>